<dbReference type="GO" id="GO:0019277">
    <property type="term" value="P:UDP-N-acetylgalactosamine biosynthetic process"/>
    <property type="evidence" value="ECO:0007669"/>
    <property type="project" value="InterPro"/>
</dbReference>
<comment type="similarity">
    <text evidence="10 12">Belongs to the EPSP synthase family. MurA subfamily.</text>
</comment>
<sequence>MSRYIIQGGRKIEGRIRISGAKNSVLPIFAATILNGSENIIHDCPDLKDMEIMIELLKILGCNVKKEGNTVIIDSSGEIKHEVPDSLVRKMRSSIVLLGALLSRLKKANICFPGGCDIGPRPIDLHLKGLEQLGVKINESHGTIFCEAPDLKGTEIHLDYPSVGATENIILAAVFAKGITIIRNAAKEPEIADLQSFLNKSGAQISGAGTNNIRIEGVESLNPVEHTIIPDRIVAGTYLIAGAATSGNIELENVNIEHIQPMIAKLKESGCILRTGQNSVKLNVKNKLRAIDTIRTLPYPGFPTDLQAPIMALLSKAKGTSVIIETVFENRFKHVEDLICMGANIKVDGRIAVIRGRNKLMGANVIARDLRGGAALVVAGLCAEGTTVVEDIEHIDRGYENFHVNLQSIGADIIRE</sequence>
<reference evidence="14 15" key="1">
    <citation type="submission" date="2015-09" db="EMBL/GenBank/DDBJ databases">
        <title>Genome sequence of Oxobacter pfennigii DSM 3222.</title>
        <authorList>
            <person name="Poehlein A."/>
            <person name="Bengelsdorf F.R."/>
            <person name="Schiel-Bengelsdorf B."/>
            <person name="Duerre P."/>
            <person name="Daniel R."/>
        </authorList>
    </citation>
    <scope>NUCLEOTIDE SEQUENCE [LARGE SCALE GENOMIC DNA]</scope>
    <source>
        <strain evidence="14 15">DSM 3222</strain>
    </source>
</reference>
<dbReference type="HAMAP" id="MF_00111">
    <property type="entry name" value="MurA"/>
    <property type="match status" value="1"/>
</dbReference>
<keyword evidence="9 12" id="KW-0961">Cell wall biogenesis/degradation</keyword>
<dbReference type="EC" id="2.5.1.7" evidence="12"/>
<comment type="subcellular location">
    <subcellularLocation>
        <location evidence="1 12">Cytoplasm</location>
    </subcellularLocation>
</comment>
<dbReference type="PANTHER" id="PTHR43783">
    <property type="entry name" value="UDP-N-ACETYLGLUCOSAMINE 1-CARBOXYVINYLTRANSFERASE"/>
    <property type="match status" value="1"/>
</dbReference>
<gene>
    <name evidence="14" type="primary">murAA_2</name>
    <name evidence="12" type="synonym">murA</name>
    <name evidence="14" type="ORF">OXPF_22040</name>
</gene>
<dbReference type="NCBIfam" id="TIGR01072">
    <property type="entry name" value="murA"/>
    <property type="match status" value="1"/>
</dbReference>
<dbReference type="Proteomes" id="UP000050326">
    <property type="component" value="Unassembled WGS sequence"/>
</dbReference>
<accession>A0A0P8YAL4</accession>
<comment type="pathway">
    <text evidence="2 12">Cell wall biogenesis; peptidoglycan biosynthesis.</text>
</comment>
<dbReference type="OrthoDB" id="9803760at2"/>
<feature type="active site" description="Proton donor" evidence="12">
    <location>
        <position position="116"/>
    </location>
</feature>
<feature type="binding site" evidence="12">
    <location>
        <begin position="121"/>
        <end position="125"/>
    </location>
    <ligand>
        <name>UDP-N-acetyl-alpha-D-glucosamine</name>
        <dbReference type="ChEBI" id="CHEBI:57705"/>
    </ligand>
</feature>
<feature type="domain" description="Enolpyruvate transferase" evidence="13">
    <location>
        <begin position="7"/>
        <end position="405"/>
    </location>
</feature>
<dbReference type="GO" id="GO:0008760">
    <property type="term" value="F:UDP-N-acetylglucosamine 1-carboxyvinyltransferase activity"/>
    <property type="evidence" value="ECO:0007669"/>
    <property type="project" value="UniProtKB-UniRule"/>
</dbReference>
<dbReference type="InterPro" id="IPR001986">
    <property type="entry name" value="Enolpyruvate_Tfrase_dom"/>
</dbReference>
<name>A0A0P8YAL4_9CLOT</name>
<dbReference type="InterPro" id="IPR036968">
    <property type="entry name" value="Enolpyruvate_Tfrase_sf"/>
</dbReference>
<dbReference type="PANTHER" id="PTHR43783:SF1">
    <property type="entry name" value="UDP-N-ACETYLGLUCOSAMINE 1-CARBOXYVINYLTRANSFERASE"/>
    <property type="match status" value="1"/>
</dbReference>
<dbReference type="GO" id="GO:0008360">
    <property type="term" value="P:regulation of cell shape"/>
    <property type="evidence" value="ECO:0007669"/>
    <property type="project" value="UniProtKB-KW"/>
</dbReference>
<dbReference type="GO" id="GO:0005737">
    <property type="term" value="C:cytoplasm"/>
    <property type="evidence" value="ECO:0007669"/>
    <property type="project" value="UniProtKB-SubCell"/>
</dbReference>
<comment type="caution">
    <text evidence="14">The sequence shown here is derived from an EMBL/GenBank/DDBJ whole genome shotgun (WGS) entry which is preliminary data.</text>
</comment>
<evidence type="ECO:0000256" key="9">
    <source>
        <dbReference type="ARBA" id="ARBA00023316"/>
    </source>
</evidence>
<dbReference type="AlphaFoldDB" id="A0A0P8YAL4"/>
<organism evidence="14 15">
    <name type="scientific">Oxobacter pfennigii</name>
    <dbReference type="NCBI Taxonomy" id="36849"/>
    <lineage>
        <taxon>Bacteria</taxon>
        <taxon>Bacillati</taxon>
        <taxon>Bacillota</taxon>
        <taxon>Clostridia</taxon>
        <taxon>Eubacteriales</taxon>
        <taxon>Clostridiaceae</taxon>
        <taxon>Oxobacter</taxon>
    </lineage>
</organism>
<evidence type="ECO:0000256" key="8">
    <source>
        <dbReference type="ARBA" id="ARBA00023306"/>
    </source>
</evidence>
<dbReference type="CDD" id="cd01555">
    <property type="entry name" value="UdpNAET"/>
    <property type="match status" value="1"/>
</dbReference>
<evidence type="ECO:0000259" key="13">
    <source>
        <dbReference type="Pfam" id="PF00275"/>
    </source>
</evidence>
<evidence type="ECO:0000256" key="5">
    <source>
        <dbReference type="ARBA" id="ARBA00022679"/>
    </source>
</evidence>
<keyword evidence="3 12" id="KW-0963">Cytoplasm</keyword>
<comment type="caution">
    <text evidence="12">Lacks conserved residue(s) required for the propagation of feature annotation.</text>
</comment>
<evidence type="ECO:0000313" key="15">
    <source>
        <dbReference type="Proteomes" id="UP000050326"/>
    </source>
</evidence>
<dbReference type="RefSeq" id="WP_054875242.1">
    <property type="nucleotide sequence ID" value="NZ_LKET01000032.1"/>
</dbReference>
<evidence type="ECO:0000256" key="10">
    <source>
        <dbReference type="ARBA" id="ARBA00038367"/>
    </source>
</evidence>
<keyword evidence="8 12" id="KW-0131">Cell cycle</keyword>
<evidence type="ECO:0000256" key="6">
    <source>
        <dbReference type="ARBA" id="ARBA00022960"/>
    </source>
</evidence>
<evidence type="ECO:0000256" key="1">
    <source>
        <dbReference type="ARBA" id="ARBA00004496"/>
    </source>
</evidence>
<proteinExistence type="inferred from homology"/>
<evidence type="ECO:0000256" key="4">
    <source>
        <dbReference type="ARBA" id="ARBA00022618"/>
    </source>
</evidence>
<feature type="binding site" evidence="12">
    <location>
        <position position="327"/>
    </location>
    <ligand>
        <name>UDP-N-acetyl-alpha-D-glucosamine</name>
        <dbReference type="ChEBI" id="CHEBI:57705"/>
    </ligand>
</feature>
<keyword evidence="7 12" id="KW-0573">Peptidoglycan synthesis</keyword>
<feature type="binding site" evidence="12">
    <location>
        <position position="305"/>
    </location>
    <ligand>
        <name>UDP-N-acetyl-alpha-D-glucosamine</name>
        <dbReference type="ChEBI" id="CHEBI:57705"/>
    </ligand>
</feature>
<evidence type="ECO:0000256" key="12">
    <source>
        <dbReference type="HAMAP-Rule" id="MF_00111"/>
    </source>
</evidence>
<dbReference type="SUPFAM" id="SSF55205">
    <property type="entry name" value="EPT/RTPC-like"/>
    <property type="match status" value="1"/>
</dbReference>
<dbReference type="InterPro" id="IPR050068">
    <property type="entry name" value="MurA_subfamily"/>
</dbReference>
<dbReference type="GO" id="GO:0071555">
    <property type="term" value="P:cell wall organization"/>
    <property type="evidence" value="ECO:0007669"/>
    <property type="project" value="UniProtKB-KW"/>
</dbReference>
<feature type="binding site" evidence="12">
    <location>
        <begin position="22"/>
        <end position="23"/>
    </location>
    <ligand>
        <name>phosphoenolpyruvate</name>
        <dbReference type="ChEBI" id="CHEBI:58702"/>
    </ligand>
</feature>
<keyword evidence="15" id="KW-1185">Reference proteome</keyword>
<dbReference type="UniPathway" id="UPA00219"/>
<dbReference type="InterPro" id="IPR013792">
    <property type="entry name" value="RNA3'P_cycl/enolpyr_Trfase_a/b"/>
</dbReference>
<dbReference type="GO" id="GO:0051301">
    <property type="term" value="P:cell division"/>
    <property type="evidence" value="ECO:0007669"/>
    <property type="project" value="UniProtKB-KW"/>
</dbReference>
<dbReference type="Pfam" id="PF00275">
    <property type="entry name" value="EPSP_synthase"/>
    <property type="match status" value="1"/>
</dbReference>
<dbReference type="GO" id="GO:0009252">
    <property type="term" value="P:peptidoglycan biosynthetic process"/>
    <property type="evidence" value="ECO:0007669"/>
    <property type="project" value="UniProtKB-UniRule"/>
</dbReference>
<keyword evidence="5 12" id="KW-0808">Transferase</keyword>
<dbReference type="Gene3D" id="3.65.10.10">
    <property type="entry name" value="Enolpyruvate transferase domain"/>
    <property type="match status" value="2"/>
</dbReference>
<feature type="modified residue" description="2-(S-cysteinyl)pyruvic acid O-phosphothioketal" evidence="12">
    <location>
        <position position="116"/>
    </location>
</feature>
<protein>
    <recommendedName>
        <fullName evidence="12">UDP-N-acetylglucosamine 1-carboxyvinyltransferase</fullName>
        <ecNumber evidence="12">2.5.1.7</ecNumber>
    </recommendedName>
    <alternativeName>
        <fullName evidence="12">Enoylpyruvate transferase</fullName>
    </alternativeName>
    <alternativeName>
        <fullName evidence="12">UDP-N-acetylglucosamine enolpyruvyl transferase</fullName>
        <shortName evidence="12">EPT</shortName>
    </alternativeName>
</protein>
<dbReference type="PATRIC" id="fig|36849.3.peg.2324"/>
<evidence type="ECO:0000256" key="2">
    <source>
        <dbReference type="ARBA" id="ARBA00004752"/>
    </source>
</evidence>
<keyword evidence="6 12" id="KW-0133">Cell shape</keyword>
<comment type="function">
    <text evidence="12">Cell wall formation. Adds enolpyruvyl to UDP-N-acetylglucosamine.</text>
</comment>
<evidence type="ECO:0000256" key="3">
    <source>
        <dbReference type="ARBA" id="ARBA00022490"/>
    </source>
</evidence>
<evidence type="ECO:0000313" key="14">
    <source>
        <dbReference type="EMBL" id="KPU44038.1"/>
    </source>
</evidence>
<dbReference type="EMBL" id="LKET01000032">
    <property type="protein sequence ID" value="KPU44038.1"/>
    <property type="molecule type" value="Genomic_DNA"/>
</dbReference>
<evidence type="ECO:0000256" key="7">
    <source>
        <dbReference type="ARBA" id="ARBA00022984"/>
    </source>
</evidence>
<dbReference type="STRING" id="36849.OXPF_22040"/>
<feature type="binding site" evidence="12">
    <location>
        <position position="92"/>
    </location>
    <ligand>
        <name>UDP-N-acetyl-alpha-D-glucosamine</name>
        <dbReference type="ChEBI" id="CHEBI:57705"/>
    </ligand>
</feature>
<dbReference type="InterPro" id="IPR005750">
    <property type="entry name" value="UDP_GlcNAc_COvinyl_MurA"/>
</dbReference>
<keyword evidence="12" id="KW-0670">Pyruvate</keyword>
<evidence type="ECO:0000256" key="11">
    <source>
        <dbReference type="ARBA" id="ARBA00047527"/>
    </source>
</evidence>
<keyword evidence="4 12" id="KW-0132">Cell division</keyword>
<comment type="catalytic activity">
    <reaction evidence="11 12">
        <text>phosphoenolpyruvate + UDP-N-acetyl-alpha-D-glucosamine = UDP-N-acetyl-3-O-(1-carboxyvinyl)-alpha-D-glucosamine + phosphate</text>
        <dbReference type="Rhea" id="RHEA:18681"/>
        <dbReference type="ChEBI" id="CHEBI:43474"/>
        <dbReference type="ChEBI" id="CHEBI:57705"/>
        <dbReference type="ChEBI" id="CHEBI:58702"/>
        <dbReference type="ChEBI" id="CHEBI:68483"/>
        <dbReference type="EC" id="2.5.1.7"/>
    </reaction>
</comment>
<dbReference type="NCBIfam" id="NF006873">
    <property type="entry name" value="PRK09369.1"/>
    <property type="match status" value="1"/>
</dbReference>